<accession>A0A6A0AY82</accession>
<feature type="region of interest" description="Disordered" evidence="1">
    <location>
        <begin position="33"/>
        <end position="65"/>
    </location>
</feature>
<evidence type="ECO:0000313" key="2">
    <source>
        <dbReference type="EMBL" id="GFH37353.1"/>
    </source>
</evidence>
<dbReference type="EMBL" id="BLLG01000009">
    <property type="protein sequence ID" value="GFH37353.1"/>
    <property type="molecule type" value="Genomic_DNA"/>
</dbReference>
<dbReference type="AlphaFoldDB" id="A0A6A0AY82"/>
<proteinExistence type="predicted"/>
<sequence length="65" mass="7333">MLRIRPYPHLCSPCWALCMAVSPDLLHVRRAGHGADREHRSGHGQKVSQLMDQIKNDEKVTVTAD</sequence>
<evidence type="ECO:0000256" key="1">
    <source>
        <dbReference type="SAM" id="MobiDB-lite"/>
    </source>
</evidence>
<reference evidence="2 3" key="1">
    <citation type="submission" date="2020-02" db="EMBL/GenBank/DDBJ databases">
        <title>Whole Genome Shotgun Sequence of Streptomyces sp. strain CWH03.</title>
        <authorList>
            <person name="Dohra H."/>
            <person name="Kodani S."/>
            <person name="Yamamura H."/>
        </authorList>
    </citation>
    <scope>NUCLEOTIDE SEQUENCE [LARGE SCALE GENOMIC DNA]</scope>
    <source>
        <strain evidence="2 3">CWH03</strain>
    </source>
</reference>
<comment type="caution">
    <text evidence="2">The sequence shown here is derived from an EMBL/GenBank/DDBJ whole genome shotgun (WGS) entry which is preliminary data.</text>
</comment>
<protein>
    <submittedName>
        <fullName evidence="2">Uncharacterized protein</fullName>
    </submittedName>
</protein>
<keyword evidence="3" id="KW-1185">Reference proteome</keyword>
<feature type="compositionally biased region" description="Basic and acidic residues" evidence="1">
    <location>
        <begin position="54"/>
        <end position="65"/>
    </location>
</feature>
<evidence type="ECO:0000313" key="3">
    <source>
        <dbReference type="Proteomes" id="UP000484988"/>
    </source>
</evidence>
<organism evidence="2 3">
    <name type="scientific">Streptomyces pacificus</name>
    <dbReference type="NCBI Taxonomy" id="2705029"/>
    <lineage>
        <taxon>Bacteria</taxon>
        <taxon>Bacillati</taxon>
        <taxon>Actinomycetota</taxon>
        <taxon>Actinomycetes</taxon>
        <taxon>Kitasatosporales</taxon>
        <taxon>Streptomycetaceae</taxon>
        <taxon>Streptomyces</taxon>
    </lineage>
</organism>
<dbReference type="Proteomes" id="UP000484988">
    <property type="component" value="Unassembled WGS sequence"/>
</dbReference>
<name>A0A6A0AY82_9ACTN</name>
<gene>
    <name evidence="2" type="ORF">SCWH03_35910</name>
</gene>